<dbReference type="InterPro" id="IPR023088">
    <property type="entry name" value="PDEase"/>
</dbReference>
<dbReference type="Gene3D" id="1.10.1300.10">
    <property type="entry name" value="3'5'-cyclic nucleotide phosphodiesterase, catalytic domain"/>
    <property type="match status" value="1"/>
</dbReference>
<feature type="domain" description="PDEase" evidence="4">
    <location>
        <begin position="1"/>
        <end position="138"/>
    </location>
</feature>
<sequence>MILATDLATHYELHSRQLAMSEATIKTSPEHRYYLCSLLMTCADLSDQTKDWTETKRVAQLIYTEFFTQGDLEKKMGKEPANMMDREKASIPDHQVQFLTEVCLCIFRILATIFPSAKILVDSIKRNIICWQSSKDMFDKLCLEGKTSYEVLISDELETEIQATLKTIKRFYRNAS</sequence>
<name>A0AAV8YSB9_9CUCU</name>
<keyword evidence="2" id="KW-0378">Hydrolase</keyword>
<evidence type="ECO:0000259" key="4">
    <source>
        <dbReference type="PROSITE" id="PS51845"/>
    </source>
</evidence>
<proteinExistence type="predicted"/>
<comment type="caution">
    <text evidence="5">The sequence shown here is derived from an EMBL/GenBank/DDBJ whole genome shotgun (WGS) entry which is preliminary data.</text>
</comment>
<dbReference type="AlphaFoldDB" id="A0AAV8YSB9"/>
<keyword evidence="1 3" id="KW-0479">Metal-binding</keyword>
<dbReference type="PANTHER" id="PTHR11347">
    <property type="entry name" value="CYCLIC NUCLEOTIDE PHOSPHODIESTERASE"/>
    <property type="match status" value="1"/>
</dbReference>
<dbReference type="Proteomes" id="UP001162162">
    <property type="component" value="Unassembled WGS sequence"/>
</dbReference>
<feature type="binding site" evidence="3">
    <location>
        <position position="44"/>
    </location>
    <ligand>
        <name>Zn(2+)</name>
        <dbReference type="ChEBI" id="CHEBI:29105"/>
        <label>1</label>
    </ligand>
</feature>
<evidence type="ECO:0000313" key="5">
    <source>
        <dbReference type="EMBL" id="KAJ8954392.1"/>
    </source>
</evidence>
<dbReference type="PRINTS" id="PR00387">
    <property type="entry name" value="PDIESTERASE1"/>
</dbReference>
<dbReference type="EMBL" id="JAPWTK010000048">
    <property type="protein sequence ID" value="KAJ8954392.1"/>
    <property type="molecule type" value="Genomic_DNA"/>
</dbReference>
<protein>
    <recommendedName>
        <fullName evidence="4">PDEase domain-containing protein</fullName>
    </recommendedName>
</protein>
<dbReference type="GO" id="GO:0004114">
    <property type="term" value="F:3',5'-cyclic-nucleotide phosphodiesterase activity"/>
    <property type="evidence" value="ECO:0007669"/>
    <property type="project" value="InterPro"/>
</dbReference>
<evidence type="ECO:0000256" key="3">
    <source>
        <dbReference type="PIRSR" id="PIRSR623088-3"/>
    </source>
</evidence>
<dbReference type="GO" id="GO:0007165">
    <property type="term" value="P:signal transduction"/>
    <property type="evidence" value="ECO:0007669"/>
    <property type="project" value="InterPro"/>
</dbReference>
<dbReference type="SUPFAM" id="SSF109604">
    <property type="entry name" value="HD-domain/PDEase-like"/>
    <property type="match status" value="1"/>
</dbReference>
<accession>A0AAV8YSB9</accession>
<dbReference type="InterPro" id="IPR002073">
    <property type="entry name" value="PDEase_catalytic_dom"/>
</dbReference>
<organism evidence="5 6">
    <name type="scientific">Aromia moschata</name>
    <dbReference type="NCBI Taxonomy" id="1265417"/>
    <lineage>
        <taxon>Eukaryota</taxon>
        <taxon>Metazoa</taxon>
        <taxon>Ecdysozoa</taxon>
        <taxon>Arthropoda</taxon>
        <taxon>Hexapoda</taxon>
        <taxon>Insecta</taxon>
        <taxon>Pterygota</taxon>
        <taxon>Neoptera</taxon>
        <taxon>Endopterygota</taxon>
        <taxon>Coleoptera</taxon>
        <taxon>Polyphaga</taxon>
        <taxon>Cucujiformia</taxon>
        <taxon>Chrysomeloidea</taxon>
        <taxon>Cerambycidae</taxon>
        <taxon>Cerambycinae</taxon>
        <taxon>Callichromatini</taxon>
        <taxon>Aromia</taxon>
    </lineage>
</organism>
<evidence type="ECO:0000256" key="1">
    <source>
        <dbReference type="ARBA" id="ARBA00022723"/>
    </source>
</evidence>
<evidence type="ECO:0000256" key="2">
    <source>
        <dbReference type="ARBA" id="ARBA00022801"/>
    </source>
</evidence>
<gene>
    <name evidence="5" type="ORF">NQ318_011065</name>
</gene>
<keyword evidence="6" id="KW-1185">Reference proteome</keyword>
<dbReference type="GO" id="GO:0046872">
    <property type="term" value="F:metal ion binding"/>
    <property type="evidence" value="ECO:0007669"/>
    <property type="project" value="UniProtKB-KW"/>
</dbReference>
<dbReference type="InterPro" id="IPR036971">
    <property type="entry name" value="PDEase_catalytic_dom_sf"/>
</dbReference>
<dbReference type="Pfam" id="PF00233">
    <property type="entry name" value="PDEase_I"/>
    <property type="match status" value="1"/>
</dbReference>
<dbReference type="PROSITE" id="PS51845">
    <property type="entry name" value="PDEASE_I_2"/>
    <property type="match status" value="1"/>
</dbReference>
<evidence type="ECO:0000313" key="6">
    <source>
        <dbReference type="Proteomes" id="UP001162162"/>
    </source>
</evidence>
<reference evidence="5" key="1">
    <citation type="journal article" date="2023" name="Insect Mol. Biol.">
        <title>Genome sequencing provides insights into the evolution of gene families encoding plant cell wall-degrading enzymes in longhorned beetles.</title>
        <authorList>
            <person name="Shin N.R."/>
            <person name="Okamura Y."/>
            <person name="Kirsch R."/>
            <person name="Pauchet Y."/>
        </authorList>
    </citation>
    <scope>NUCLEOTIDE SEQUENCE</scope>
    <source>
        <strain evidence="5">AMC_N1</strain>
    </source>
</reference>